<organism evidence="2 3">
    <name type="scientific">Portunus trituberculatus</name>
    <name type="common">Swimming crab</name>
    <name type="synonym">Neptunus trituberculatus</name>
    <dbReference type="NCBI Taxonomy" id="210409"/>
    <lineage>
        <taxon>Eukaryota</taxon>
        <taxon>Metazoa</taxon>
        <taxon>Ecdysozoa</taxon>
        <taxon>Arthropoda</taxon>
        <taxon>Crustacea</taxon>
        <taxon>Multicrustacea</taxon>
        <taxon>Malacostraca</taxon>
        <taxon>Eumalacostraca</taxon>
        <taxon>Eucarida</taxon>
        <taxon>Decapoda</taxon>
        <taxon>Pleocyemata</taxon>
        <taxon>Brachyura</taxon>
        <taxon>Eubrachyura</taxon>
        <taxon>Portunoidea</taxon>
        <taxon>Portunidae</taxon>
        <taxon>Portuninae</taxon>
        <taxon>Portunus</taxon>
    </lineage>
</organism>
<evidence type="ECO:0000313" key="3">
    <source>
        <dbReference type="Proteomes" id="UP000324222"/>
    </source>
</evidence>
<accession>A0A5B7FLE8</accession>
<proteinExistence type="predicted"/>
<reference evidence="2 3" key="1">
    <citation type="submission" date="2019-05" db="EMBL/GenBank/DDBJ databases">
        <title>Another draft genome of Portunus trituberculatus and its Hox gene families provides insights of decapod evolution.</title>
        <authorList>
            <person name="Jeong J.-H."/>
            <person name="Song I."/>
            <person name="Kim S."/>
            <person name="Choi T."/>
            <person name="Kim D."/>
            <person name="Ryu S."/>
            <person name="Kim W."/>
        </authorList>
    </citation>
    <scope>NUCLEOTIDE SEQUENCE [LARGE SCALE GENOMIC DNA]</scope>
    <source>
        <tissue evidence="2">Muscle</tissue>
    </source>
</reference>
<keyword evidence="3" id="KW-1185">Reference proteome</keyword>
<gene>
    <name evidence="2" type="ORF">E2C01_039959</name>
</gene>
<dbReference type="Proteomes" id="UP000324222">
    <property type="component" value="Unassembled WGS sequence"/>
</dbReference>
<protein>
    <submittedName>
        <fullName evidence="2">Uncharacterized protein</fullName>
    </submittedName>
</protein>
<name>A0A5B7FLE8_PORTR</name>
<feature type="compositionally biased region" description="Polar residues" evidence="1">
    <location>
        <begin position="148"/>
        <end position="164"/>
    </location>
</feature>
<comment type="caution">
    <text evidence="2">The sequence shown here is derived from an EMBL/GenBank/DDBJ whole genome shotgun (WGS) entry which is preliminary data.</text>
</comment>
<evidence type="ECO:0000313" key="2">
    <source>
        <dbReference type="EMBL" id="MPC46245.1"/>
    </source>
</evidence>
<sequence length="183" mass="20466">MDHCTSLVEKCRNSISRTDKSNKLNLTKLERHRPSHVVAALALSRRGSHVRSLSTSSEESTIDESMDITISKGQERSPCSATERKRIKGLSTPGNIVWKQCFPTVSKQFEKQFLGHSVSCPGLSCRQDACLMKNGRRHVTRDLATPNTRLSRQFSDHSPASHSAATKEKSSRYLSSVPMTRMH</sequence>
<evidence type="ECO:0000256" key="1">
    <source>
        <dbReference type="SAM" id="MobiDB-lite"/>
    </source>
</evidence>
<dbReference type="EMBL" id="VSRR010007116">
    <property type="protein sequence ID" value="MPC46245.1"/>
    <property type="molecule type" value="Genomic_DNA"/>
</dbReference>
<dbReference type="AlphaFoldDB" id="A0A5B7FLE8"/>
<feature type="compositionally biased region" description="Polar residues" evidence="1">
    <location>
        <begin position="172"/>
        <end position="183"/>
    </location>
</feature>
<feature type="region of interest" description="Disordered" evidence="1">
    <location>
        <begin position="148"/>
        <end position="183"/>
    </location>
</feature>